<name>A0ABY8XC18_9BACL</name>
<reference evidence="1 2" key="1">
    <citation type="submission" date="2023-06" db="EMBL/GenBank/DDBJ databases">
        <title>Paenibacillus polygonum sp. nov., an endophytic bacterium, isolated from Polygonum lapathifolium L. in Nanji Wetland National Nature Reserve, South of Poyang Lake, Jiangxi Province, China.</title>
        <authorList>
            <person name="Yu Z."/>
        </authorList>
    </citation>
    <scope>NUCLEOTIDE SEQUENCE [LARGE SCALE GENOMIC DNA]</scope>
    <source>
        <strain evidence="1 2">C31</strain>
    </source>
</reference>
<proteinExistence type="predicted"/>
<evidence type="ECO:0000313" key="2">
    <source>
        <dbReference type="Proteomes" id="UP001236415"/>
    </source>
</evidence>
<keyword evidence="2" id="KW-1185">Reference proteome</keyword>
<dbReference type="Proteomes" id="UP001236415">
    <property type="component" value="Chromosome"/>
</dbReference>
<sequence>MNRLSEYQDLIFTSYIGGLRKNGWDGEEETVKLSYLLSFAFRSAWEIPLMLRQLQQEQDSPESKRLIYITKLQMDSAEQAERLGSL</sequence>
<gene>
    <name evidence="1" type="ORF">QPK24_10550</name>
</gene>
<dbReference type="EMBL" id="CP127162">
    <property type="protein sequence ID" value="WIV21071.1"/>
    <property type="molecule type" value="Genomic_DNA"/>
</dbReference>
<evidence type="ECO:0000313" key="1">
    <source>
        <dbReference type="EMBL" id="WIV21071.1"/>
    </source>
</evidence>
<organism evidence="1 2">
    <name type="scientific">Paenibacillus polygoni</name>
    <dbReference type="NCBI Taxonomy" id="3050112"/>
    <lineage>
        <taxon>Bacteria</taxon>
        <taxon>Bacillati</taxon>
        <taxon>Bacillota</taxon>
        <taxon>Bacilli</taxon>
        <taxon>Bacillales</taxon>
        <taxon>Paenibacillaceae</taxon>
        <taxon>Paenibacillus</taxon>
    </lineage>
</organism>
<accession>A0ABY8XC18</accession>
<dbReference type="RefSeq" id="WP_285748497.1">
    <property type="nucleotide sequence ID" value="NZ_CP127162.1"/>
</dbReference>
<protein>
    <submittedName>
        <fullName evidence="1">Uncharacterized protein</fullName>
    </submittedName>
</protein>